<evidence type="ECO:0000256" key="6">
    <source>
        <dbReference type="ARBA" id="ARBA00023004"/>
    </source>
</evidence>
<dbReference type="GO" id="GO:0031967">
    <property type="term" value="C:organelle envelope"/>
    <property type="evidence" value="ECO:0007669"/>
    <property type="project" value="UniProtKB-ARBA"/>
</dbReference>
<dbReference type="InterPro" id="IPR002023">
    <property type="entry name" value="NuoE-like"/>
</dbReference>
<dbReference type="FunFam" id="3.40.30.10:FF:000022">
    <property type="entry name" value="NADH dehydrogenase flavoprotein 2, mitochondrial"/>
    <property type="match status" value="1"/>
</dbReference>
<evidence type="ECO:0000256" key="10">
    <source>
        <dbReference type="ARBA" id="ARBA00032788"/>
    </source>
</evidence>
<evidence type="ECO:0000256" key="9">
    <source>
        <dbReference type="ARBA" id="ARBA00031580"/>
    </source>
</evidence>
<keyword evidence="5" id="KW-1278">Translocase</keyword>
<accession>A0A0W0U8V4</accession>
<organism evidence="14 15">
    <name type="scientific">Legionella geestiana</name>
    <dbReference type="NCBI Taxonomy" id="45065"/>
    <lineage>
        <taxon>Bacteria</taxon>
        <taxon>Pseudomonadati</taxon>
        <taxon>Pseudomonadota</taxon>
        <taxon>Gammaproteobacteria</taxon>
        <taxon>Legionellales</taxon>
        <taxon>Legionellaceae</taxon>
        <taxon>Legionella</taxon>
    </lineage>
</organism>
<comment type="similarity">
    <text evidence="1">Belongs to the complex I 24 kDa subunit family.</text>
</comment>
<comment type="cofactor">
    <cofactor evidence="11">
        <name>[2Fe-2S] cluster</name>
        <dbReference type="ChEBI" id="CHEBI:190135"/>
    </cofactor>
</comment>
<reference evidence="14 15" key="1">
    <citation type="submission" date="2015-11" db="EMBL/GenBank/DDBJ databases">
        <title>Genomic analysis of 38 Legionella species identifies large and diverse effector repertoires.</title>
        <authorList>
            <person name="Burstein D."/>
            <person name="Amaro F."/>
            <person name="Zusman T."/>
            <person name="Lifshitz Z."/>
            <person name="Cohen O."/>
            <person name="Gilbert J.A."/>
            <person name="Pupko T."/>
            <person name="Shuman H.A."/>
            <person name="Segal G."/>
        </authorList>
    </citation>
    <scope>NUCLEOTIDE SEQUENCE [LARGE SCALE GENOMIC DNA]</scope>
    <source>
        <strain evidence="14 15">ATCC 49504</strain>
    </source>
</reference>
<protein>
    <recommendedName>
        <fullName evidence="2">NADH-quinone oxidoreductase subunit E</fullName>
    </recommendedName>
    <alternativeName>
        <fullName evidence="9">NADH dehydrogenase I subunit E</fullName>
    </alternativeName>
    <alternativeName>
        <fullName evidence="10">NDH-1 subunit E</fullName>
    </alternativeName>
</protein>
<dbReference type="PIRSF" id="PIRSF000216">
    <property type="entry name" value="NADH_DH_24kDa"/>
    <property type="match status" value="1"/>
</dbReference>
<dbReference type="Pfam" id="PF01257">
    <property type="entry name" value="2Fe-2S_thioredx"/>
    <property type="match status" value="1"/>
</dbReference>
<evidence type="ECO:0000256" key="1">
    <source>
        <dbReference type="ARBA" id="ARBA00010643"/>
    </source>
</evidence>
<keyword evidence="3 13" id="KW-0001">2Fe-2S</keyword>
<keyword evidence="7 13" id="KW-0411">Iron-sulfur</keyword>
<keyword evidence="6 13" id="KW-0408">Iron</keyword>
<dbReference type="NCBIfam" id="NF005722">
    <property type="entry name" value="PRK07539.1-2"/>
    <property type="match status" value="1"/>
</dbReference>
<comment type="cofactor">
    <cofactor evidence="13">
        <name>[2Fe-2S] cluster</name>
        <dbReference type="ChEBI" id="CHEBI:190135"/>
    </cofactor>
    <text evidence="13">Binds 1 [2Fe-2S] cluster.</text>
</comment>
<feature type="binding site" evidence="13">
    <location>
        <position position="134"/>
    </location>
    <ligand>
        <name>[2Fe-2S] cluster</name>
        <dbReference type="ChEBI" id="CHEBI:190135"/>
    </ligand>
</feature>
<dbReference type="EMBL" id="LNYC01000006">
    <property type="protein sequence ID" value="KTD04092.1"/>
    <property type="molecule type" value="Genomic_DNA"/>
</dbReference>
<comment type="caution">
    <text evidence="14">The sequence shown here is derived from an EMBL/GenBank/DDBJ whole genome shotgun (WGS) entry which is preliminary data.</text>
</comment>
<dbReference type="SUPFAM" id="SSF52833">
    <property type="entry name" value="Thioredoxin-like"/>
    <property type="match status" value="1"/>
</dbReference>
<dbReference type="FunFam" id="1.10.10.1590:FF:000001">
    <property type="entry name" value="NADH-quinone oxidoreductase subunit E"/>
    <property type="match status" value="1"/>
</dbReference>
<evidence type="ECO:0000313" key="14">
    <source>
        <dbReference type="EMBL" id="KTD04092.1"/>
    </source>
</evidence>
<dbReference type="GO" id="GO:0098796">
    <property type="term" value="C:membrane protein complex"/>
    <property type="evidence" value="ECO:0007669"/>
    <property type="project" value="UniProtKB-ARBA"/>
</dbReference>
<evidence type="ECO:0000256" key="13">
    <source>
        <dbReference type="PIRSR" id="PIRSR000216-1"/>
    </source>
</evidence>
<dbReference type="AlphaFoldDB" id="A0A0W0U8V4"/>
<dbReference type="GO" id="GO:0046872">
    <property type="term" value="F:metal ion binding"/>
    <property type="evidence" value="ECO:0007669"/>
    <property type="project" value="UniProtKB-KW"/>
</dbReference>
<comment type="catalytic activity">
    <reaction evidence="12">
        <text>a quinone + NADH + 5 H(+)(in) = a quinol + NAD(+) + 4 H(+)(out)</text>
        <dbReference type="Rhea" id="RHEA:57888"/>
        <dbReference type="ChEBI" id="CHEBI:15378"/>
        <dbReference type="ChEBI" id="CHEBI:24646"/>
        <dbReference type="ChEBI" id="CHEBI:57540"/>
        <dbReference type="ChEBI" id="CHEBI:57945"/>
        <dbReference type="ChEBI" id="CHEBI:132124"/>
    </reaction>
</comment>
<keyword evidence="8" id="KW-0520">NAD</keyword>
<keyword evidence="4 13" id="KW-0479">Metal-binding</keyword>
<dbReference type="GO" id="GO:0051537">
    <property type="term" value="F:2 iron, 2 sulfur cluster binding"/>
    <property type="evidence" value="ECO:0007669"/>
    <property type="project" value="UniProtKB-KW"/>
</dbReference>
<gene>
    <name evidence="14" type="primary">nuoE</name>
    <name evidence="14" type="ORF">Lgee_0335</name>
</gene>
<evidence type="ECO:0000313" key="15">
    <source>
        <dbReference type="Proteomes" id="UP000054785"/>
    </source>
</evidence>
<evidence type="ECO:0000256" key="11">
    <source>
        <dbReference type="ARBA" id="ARBA00034078"/>
    </source>
</evidence>
<dbReference type="InterPro" id="IPR041921">
    <property type="entry name" value="NuoE_N"/>
</dbReference>
<dbReference type="PANTHER" id="PTHR10371:SF3">
    <property type="entry name" value="NADH DEHYDROGENASE [UBIQUINONE] FLAVOPROTEIN 2, MITOCHONDRIAL"/>
    <property type="match status" value="1"/>
</dbReference>
<keyword evidence="15" id="KW-1185">Reference proteome</keyword>
<dbReference type="GO" id="GO:0031090">
    <property type="term" value="C:organelle membrane"/>
    <property type="evidence" value="ECO:0007669"/>
    <property type="project" value="UniProtKB-ARBA"/>
</dbReference>
<feature type="binding site" evidence="13">
    <location>
        <position position="138"/>
    </location>
    <ligand>
        <name>[2Fe-2S] cluster</name>
        <dbReference type="ChEBI" id="CHEBI:190135"/>
    </ligand>
</feature>
<dbReference type="RefSeq" id="WP_028385960.1">
    <property type="nucleotide sequence ID" value="NZ_CAAAHN010000010.1"/>
</dbReference>
<feature type="binding site" evidence="13">
    <location>
        <position position="93"/>
    </location>
    <ligand>
        <name>[2Fe-2S] cluster</name>
        <dbReference type="ChEBI" id="CHEBI:190135"/>
    </ligand>
</feature>
<dbReference type="Proteomes" id="UP000054785">
    <property type="component" value="Unassembled WGS sequence"/>
</dbReference>
<dbReference type="GO" id="GO:0022804">
    <property type="term" value="F:active transmembrane transporter activity"/>
    <property type="evidence" value="ECO:0007669"/>
    <property type="project" value="UniProtKB-ARBA"/>
</dbReference>
<dbReference type="Gene3D" id="1.10.10.1590">
    <property type="entry name" value="NADH-quinone oxidoreductase subunit E"/>
    <property type="match status" value="1"/>
</dbReference>
<feature type="binding site" evidence="13">
    <location>
        <position position="98"/>
    </location>
    <ligand>
        <name>[2Fe-2S] cluster</name>
        <dbReference type="ChEBI" id="CHEBI:190135"/>
    </ligand>
</feature>
<evidence type="ECO:0000256" key="12">
    <source>
        <dbReference type="ARBA" id="ARBA00047712"/>
    </source>
</evidence>
<dbReference type="GO" id="GO:0008324">
    <property type="term" value="F:monoatomic cation transmembrane transporter activity"/>
    <property type="evidence" value="ECO:0007669"/>
    <property type="project" value="UniProtKB-ARBA"/>
</dbReference>
<dbReference type="NCBIfam" id="TIGR01958">
    <property type="entry name" value="nuoE_fam"/>
    <property type="match status" value="1"/>
</dbReference>
<dbReference type="GO" id="GO:0003954">
    <property type="term" value="F:NADH dehydrogenase activity"/>
    <property type="evidence" value="ECO:0007669"/>
    <property type="project" value="TreeGrafter"/>
</dbReference>
<evidence type="ECO:0000256" key="2">
    <source>
        <dbReference type="ARBA" id="ARBA00019898"/>
    </source>
</evidence>
<name>A0A0W0U8V4_9GAMM</name>
<evidence type="ECO:0000256" key="3">
    <source>
        <dbReference type="ARBA" id="ARBA00022714"/>
    </source>
</evidence>
<dbReference type="Gene3D" id="3.40.30.10">
    <property type="entry name" value="Glutaredoxin"/>
    <property type="match status" value="1"/>
</dbReference>
<dbReference type="InterPro" id="IPR036249">
    <property type="entry name" value="Thioredoxin-like_sf"/>
</dbReference>
<dbReference type="GO" id="GO:0098662">
    <property type="term" value="P:inorganic cation transmembrane transport"/>
    <property type="evidence" value="ECO:0007669"/>
    <property type="project" value="UniProtKB-ARBA"/>
</dbReference>
<dbReference type="PANTHER" id="PTHR10371">
    <property type="entry name" value="NADH DEHYDROGENASE UBIQUINONE FLAVOPROTEIN 2, MITOCHONDRIAL"/>
    <property type="match status" value="1"/>
</dbReference>
<evidence type="ECO:0000256" key="5">
    <source>
        <dbReference type="ARBA" id="ARBA00022967"/>
    </source>
</evidence>
<dbReference type="OrthoDB" id="9807941at2"/>
<dbReference type="InterPro" id="IPR042128">
    <property type="entry name" value="NuoE_dom"/>
</dbReference>
<dbReference type="CDD" id="cd03064">
    <property type="entry name" value="TRX_Fd_NuoE"/>
    <property type="match status" value="1"/>
</dbReference>
<evidence type="ECO:0000256" key="8">
    <source>
        <dbReference type="ARBA" id="ARBA00023027"/>
    </source>
</evidence>
<sequence length="176" mass="19485">MPENATPSLQQLVSAEALQDIDNWIAKYPANERQSAVMSALRIVQDAQGFLSTDSMNAVADYLNMPRIAVYEVATFYTMYNLQPVGKHVLEVCTNISCQLRGSAQIMAHLESRLGIRDGETTEDGCFTLKHAECLGACVNAPMMQVGRVYHENLTPERIDSLLASYREGREGECHG</sequence>
<proteinExistence type="inferred from homology"/>
<dbReference type="PROSITE" id="PS01099">
    <property type="entry name" value="COMPLEX1_24K"/>
    <property type="match status" value="1"/>
</dbReference>
<dbReference type="GO" id="GO:1902494">
    <property type="term" value="C:catalytic complex"/>
    <property type="evidence" value="ECO:0007669"/>
    <property type="project" value="UniProtKB-ARBA"/>
</dbReference>
<evidence type="ECO:0000256" key="4">
    <source>
        <dbReference type="ARBA" id="ARBA00022723"/>
    </source>
</evidence>
<dbReference type="PATRIC" id="fig|45065.4.peg.355"/>
<evidence type="ECO:0000256" key="7">
    <source>
        <dbReference type="ARBA" id="ARBA00023014"/>
    </source>
</evidence>
<dbReference type="GO" id="GO:0022890">
    <property type="term" value="F:inorganic cation transmembrane transporter activity"/>
    <property type="evidence" value="ECO:0007669"/>
    <property type="project" value="UniProtKB-ARBA"/>
</dbReference>
<dbReference type="STRING" id="45065.Lgee_0335"/>